<evidence type="ECO:0000259" key="10">
    <source>
        <dbReference type="Pfam" id="PF18400"/>
    </source>
</evidence>
<sequence>MSVSDALVFTYYDDVIGGCTAASTDTLRLTHVGYARIIPIKCLQWKELNNKCHASNLVVTSLQATELANPKYGNCTESENCMWPKNSTAVLKKSNASLSRHDLLLSSTRPSRLMVKLGLLSICTAAILQSAFAEEEVSPPVQIEVQAPWTTSNLGLEILEHVSSHNSSSYFHLLTDLVGLVPKSKNPRQLYEQAFDVIERKHYLPSDLVAVTKLGLSLRLTAPRVESHHHYYSNVVVPRMNNSQSAFEQCDSWVEFENQQFCSVKKLKQVMTSSKSNQDLQSFQPLPFDHVLSSSAPGIKTAILYGDVMTTAFAELHNFLYEAASEDKVTYLVRYKPGVHHTDPVALSGYGIELALKNTDYLVIDDRHQDDKEDDSNVKQKVINFGKQIERNLFGASEKITMEPLTPTQIKDLGLQAAQFILDSENPLSTLKLLSQDFPKYANSLTDVEINETLKHEISSNQAFGVQPGVNAMWLNGLSIDPDQVDPFSLLKAMKKERLLLKVLNKIGISSSDSIELLSHAILSTQKGGSESSDDVYDVRDDSEAEDIVIWWNDIETDERYSDWPDNLFELLKPTYPGQLRTIRKNIFNILFVMDLSKPKSISSISNAVQDMIQKGYPIRFGLVPKLGANKEDPESVMAICLHYLTKEFGQTIALDFLNEVLRVVSSKEEPTASFDTIRDAFQVIAQDLPFDDEQETSFISIISSHNAYVEEATEYQKRLGLFANDEQAIFINGNLYLITDDQPWTQHLNMGIGEQMQQVARKLYFGEIDGETEIYEYLLSQPHVQKRRNLYVIESDTNLLNVMALEKAGDILENLRYTAQDDITQNANVSVWVVSNLDTYEGIKLVVSALEIAIADPNVRVSIIHNPNLIADHNSQITHPESGTKFSNIIYQALYESKISIQDLRNTFTSALQPEEHIKLIDQIKAYAAGAPIVEMITGGHIKDWNNLYNKLQDSGLDKYFNGVVVNGRIVGPIPSGYSFGKEDFELLISHEWKKRILPVITAFQELQEQKEEKLNISLTPEKVMQLTSVITRADLTEDFTIFVQQRGGRNRVYRKLSGDYCRIASGDVNNATYQFGVILDPASENAQKWSAVLETLSHLEGVHIEIYLNPIQQLTALPLKRFYRYVMDNELHFDEQGEIEHPTAYFANLPEDPLYTLGTEEIKSWHISPKVANYDLDNILLKSIDKSQKINGVSAIFELEYILIDGHCRDMSSQGPPRGLQFVLGSNNSPNMTDTIVMANLGYFQLKANPGVWQLSLRDGRSQEIYQLESVGTEGWLSPTVNESGNSIALLTFEGATIYPRVKKYKGKEQEDVLNTGVSSDATSNDDNEGTWSFFKNKIFNSKSSNDLSESDIAHAEINIFSVASGHLYERFLSIMILSVLEHTKSSVKFWFIENFLSPKFKDLIPEMAKEFGFKYEFVTYKWPSWLRSQTERQRTIWGYKILFLDVLFPLNLDKVIFVDADQIVRTDLKELVDMDLQGAPYGYTPFCNDRREMDGFRFWNQGYWKEHLRDRPYHISALYVVDLVRFRQLAAGDRLRAQYQQLSADPNSLANLDQDLPNNMQHEVPIFSLPQEWLWCETWCSDESLKKAKTIDLCNNPLTKEPKLDRARRQVPEWEKYDKEVAAFQKKLSQHTKTTTDSKSEENTQEQESVQDGENAPEQNAPKSDLNPEDLMDVLDAVGNEVPPINQDPSRDEL</sequence>
<evidence type="ECO:0000256" key="6">
    <source>
        <dbReference type="ARBA" id="ARBA00022729"/>
    </source>
</evidence>
<evidence type="ECO:0000259" key="11">
    <source>
        <dbReference type="Pfam" id="PF18401"/>
    </source>
</evidence>
<evidence type="ECO:0000313" key="15">
    <source>
        <dbReference type="EMBL" id="KAG2182377.1"/>
    </source>
</evidence>
<dbReference type="GO" id="GO:0003980">
    <property type="term" value="F:UDP-glucose:glycoprotein glucosyltransferase activity"/>
    <property type="evidence" value="ECO:0007669"/>
    <property type="project" value="InterPro"/>
</dbReference>
<feature type="domain" description="UGGT thioredoxin-like" evidence="12">
    <location>
        <begin position="537"/>
        <end position="793"/>
    </location>
</feature>
<dbReference type="InterPro" id="IPR040525">
    <property type="entry name" value="UGGT_TRXL_4"/>
</dbReference>
<dbReference type="Pfam" id="PF18404">
    <property type="entry name" value="Glyco_transf_24"/>
    <property type="match status" value="1"/>
</dbReference>
<dbReference type="GO" id="GO:0051082">
    <property type="term" value="F:unfolded protein binding"/>
    <property type="evidence" value="ECO:0007669"/>
    <property type="project" value="TreeGrafter"/>
</dbReference>
<dbReference type="Pfam" id="PF18403">
    <property type="entry name" value="Thioredoxin_15"/>
    <property type="match status" value="1"/>
</dbReference>
<dbReference type="PANTHER" id="PTHR11226">
    <property type="entry name" value="UDP-GLUCOSE GLYCOPROTEIN:GLUCOSYLTRANSFERASE"/>
    <property type="match status" value="1"/>
</dbReference>
<feature type="domain" description="UGGT thioredoxin-like" evidence="11">
    <location>
        <begin position="400"/>
        <end position="527"/>
    </location>
</feature>
<evidence type="ECO:0000256" key="8">
    <source>
        <dbReference type="ARBA" id="ARBA00023180"/>
    </source>
</evidence>
<dbReference type="UniPathway" id="UPA00378"/>
<dbReference type="OrthoDB" id="27683at2759"/>
<evidence type="ECO:0008006" key="17">
    <source>
        <dbReference type="Google" id="ProtNLM"/>
    </source>
</evidence>
<protein>
    <recommendedName>
        <fullName evidence="17">UDP-glucose:glycoprotein glucosyltransferase</fullName>
    </recommendedName>
</protein>
<feature type="compositionally biased region" description="Polar residues" evidence="9">
    <location>
        <begin position="1655"/>
        <end position="1665"/>
    </location>
</feature>
<dbReference type="EMBL" id="JAEPQZ010000004">
    <property type="protein sequence ID" value="KAG2182377.1"/>
    <property type="molecule type" value="Genomic_DNA"/>
</dbReference>
<evidence type="ECO:0000256" key="4">
    <source>
        <dbReference type="ARBA" id="ARBA00006351"/>
    </source>
</evidence>
<keyword evidence="8" id="KW-0325">Glycoprotein</keyword>
<evidence type="ECO:0000256" key="9">
    <source>
        <dbReference type="SAM" id="MobiDB-lite"/>
    </source>
</evidence>
<dbReference type="Pfam" id="PF18400">
    <property type="entry name" value="Thioredoxin_12"/>
    <property type="match status" value="1"/>
</dbReference>
<accession>A0A8H7UHY3</accession>
<dbReference type="InterPro" id="IPR009448">
    <property type="entry name" value="UDP-g_GGtrans"/>
</dbReference>
<keyword evidence="16" id="KW-1185">Reference proteome</keyword>
<feature type="domain" description="UGGT thioredoxin-like" evidence="10">
    <location>
        <begin position="154"/>
        <end position="338"/>
    </location>
</feature>
<keyword evidence="5" id="KW-0808">Transferase</keyword>
<reference evidence="15" key="1">
    <citation type="submission" date="2020-12" db="EMBL/GenBank/DDBJ databases">
        <title>Metabolic potential, ecology and presence of endohyphal bacteria is reflected in genomic diversity of Mucoromycotina.</title>
        <authorList>
            <person name="Muszewska A."/>
            <person name="Okrasinska A."/>
            <person name="Steczkiewicz K."/>
            <person name="Drgas O."/>
            <person name="Orlowska M."/>
            <person name="Perlinska-Lenart U."/>
            <person name="Aleksandrzak-Piekarczyk T."/>
            <person name="Szatraj K."/>
            <person name="Zielenkiewicz U."/>
            <person name="Pilsyk S."/>
            <person name="Malc E."/>
            <person name="Mieczkowski P."/>
            <person name="Kruszewska J.S."/>
            <person name="Biernat P."/>
            <person name="Pawlowska J."/>
        </authorList>
    </citation>
    <scope>NUCLEOTIDE SEQUENCE</scope>
    <source>
        <strain evidence="15">WA0000067209</strain>
    </source>
</reference>
<keyword evidence="6" id="KW-0732">Signal</keyword>
<evidence type="ECO:0000256" key="1">
    <source>
        <dbReference type="ARBA" id="ARBA00001913"/>
    </source>
</evidence>
<evidence type="ECO:0000259" key="12">
    <source>
        <dbReference type="Pfam" id="PF18402"/>
    </source>
</evidence>
<comment type="cofactor">
    <cofactor evidence="1">
        <name>Ca(2+)</name>
        <dbReference type="ChEBI" id="CHEBI:29108"/>
    </cofactor>
</comment>
<dbReference type="InterPro" id="IPR040693">
    <property type="entry name" value="UGGT_TRXL_1"/>
</dbReference>
<feature type="domain" description="Glucosyltransferase 24 catalytic" evidence="14">
    <location>
        <begin position="1360"/>
        <end position="1626"/>
    </location>
</feature>
<proteinExistence type="inferred from homology"/>
<dbReference type="InterPro" id="IPR040694">
    <property type="entry name" value="UGGT_TRXL_2"/>
</dbReference>
<comment type="pathway">
    <text evidence="3">Protein modification; protein glycosylation.</text>
</comment>
<dbReference type="GO" id="GO:0036503">
    <property type="term" value="P:ERAD pathway"/>
    <property type="evidence" value="ECO:0007669"/>
    <property type="project" value="TreeGrafter"/>
</dbReference>
<dbReference type="Pfam" id="PF06427">
    <property type="entry name" value="UDP-g_GGTase"/>
    <property type="match status" value="1"/>
</dbReference>
<evidence type="ECO:0000259" key="13">
    <source>
        <dbReference type="Pfam" id="PF18403"/>
    </source>
</evidence>
<evidence type="ECO:0000256" key="7">
    <source>
        <dbReference type="ARBA" id="ARBA00022824"/>
    </source>
</evidence>
<organism evidence="15 16">
    <name type="scientific">Mortierella isabellina</name>
    <name type="common">Filamentous fungus</name>
    <name type="synonym">Umbelopsis isabellina</name>
    <dbReference type="NCBI Taxonomy" id="91625"/>
    <lineage>
        <taxon>Eukaryota</taxon>
        <taxon>Fungi</taxon>
        <taxon>Fungi incertae sedis</taxon>
        <taxon>Mucoromycota</taxon>
        <taxon>Mucoromycotina</taxon>
        <taxon>Umbelopsidomycetes</taxon>
        <taxon>Umbelopsidales</taxon>
        <taxon>Umbelopsidaceae</taxon>
        <taxon>Umbelopsis</taxon>
    </lineage>
</organism>
<dbReference type="CDD" id="cd06432">
    <property type="entry name" value="GT8_HUGT1_C_like"/>
    <property type="match status" value="1"/>
</dbReference>
<dbReference type="InterPro" id="IPR040497">
    <property type="entry name" value="Glyco_transf_24"/>
</dbReference>
<dbReference type="InterPro" id="IPR040692">
    <property type="entry name" value="UGGT_TRXL_3"/>
</dbReference>
<keyword evidence="7" id="KW-0256">Endoplasmic reticulum</keyword>
<dbReference type="GO" id="GO:0018279">
    <property type="term" value="P:protein N-linked glycosylation via asparagine"/>
    <property type="evidence" value="ECO:0007669"/>
    <property type="project" value="TreeGrafter"/>
</dbReference>
<comment type="caution">
    <text evidence="15">The sequence shown here is derived from an EMBL/GenBank/DDBJ whole genome shotgun (WGS) entry which is preliminary data.</text>
</comment>
<evidence type="ECO:0000313" key="16">
    <source>
        <dbReference type="Proteomes" id="UP000654370"/>
    </source>
</evidence>
<feature type="region of interest" description="Disordered" evidence="9">
    <location>
        <begin position="1631"/>
        <end position="1697"/>
    </location>
</feature>
<name>A0A8H7UHY3_MORIS</name>
<feature type="domain" description="UDP-glucose:glycoprotein glucosyltransferase thioredoxin-like" evidence="13">
    <location>
        <begin position="808"/>
        <end position="1032"/>
    </location>
</feature>
<evidence type="ECO:0000259" key="14">
    <source>
        <dbReference type="Pfam" id="PF18404"/>
    </source>
</evidence>
<evidence type="ECO:0000256" key="2">
    <source>
        <dbReference type="ARBA" id="ARBA00004319"/>
    </source>
</evidence>
<evidence type="ECO:0000256" key="3">
    <source>
        <dbReference type="ARBA" id="ARBA00004922"/>
    </source>
</evidence>
<dbReference type="SUPFAM" id="SSF53448">
    <property type="entry name" value="Nucleotide-diphospho-sugar transferases"/>
    <property type="match status" value="1"/>
</dbReference>
<gene>
    <name evidence="15" type="ORF">INT43_007307</name>
</gene>
<dbReference type="Pfam" id="PF18402">
    <property type="entry name" value="Thioredoxin_14"/>
    <property type="match status" value="1"/>
</dbReference>
<comment type="subcellular location">
    <subcellularLocation>
        <location evidence="2">Endoplasmic reticulum lumen</location>
    </subcellularLocation>
</comment>
<dbReference type="InterPro" id="IPR029044">
    <property type="entry name" value="Nucleotide-diphossugar_trans"/>
</dbReference>
<dbReference type="Pfam" id="PF18401">
    <property type="entry name" value="Thioredoxin_13"/>
    <property type="match status" value="1"/>
</dbReference>
<dbReference type="Gene3D" id="3.90.550.10">
    <property type="entry name" value="Spore Coat Polysaccharide Biosynthesis Protein SpsA, Chain A"/>
    <property type="match status" value="1"/>
</dbReference>
<dbReference type="Proteomes" id="UP000654370">
    <property type="component" value="Unassembled WGS sequence"/>
</dbReference>
<comment type="similarity">
    <text evidence="4">Belongs to the glycosyltransferase 8 family.</text>
</comment>
<dbReference type="PANTHER" id="PTHR11226:SF0">
    <property type="entry name" value="UDP-GLUCOSE:GLYCOPROTEIN GLUCOSYLTRANSFERASE"/>
    <property type="match status" value="1"/>
</dbReference>
<evidence type="ECO:0000256" key="5">
    <source>
        <dbReference type="ARBA" id="ARBA00022679"/>
    </source>
</evidence>
<dbReference type="GO" id="GO:0005788">
    <property type="term" value="C:endoplasmic reticulum lumen"/>
    <property type="evidence" value="ECO:0007669"/>
    <property type="project" value="UniProtKB-SubCell"/>
</dbReference>
<dbReference type="FunFam" id="3.90.550.10:FF:000065">
    <property type="entry name" value="UDP-glucose:glycoprotein glucosyltransferase, putative"/>
    <property type="match status" value="1"/>
</dbReference>